<dbReference type="CDD" id="cd04453">
    <property type="entry name" value="S1_RNase_E"/>
    <property type="match status" value="1"/>
</dbReference>
<evidence type="ECO:0000256" key="12">
    <source>
        <dbReference type="ARBA" id="ARBA00022759"/>
    </source>
</evidence>
<dbReference type="EMBL" id="CR522870">
    <property type="protein sequence ID" value="CAG37310.1"/>
    <property type="molecule type" value="Genomic_DNA"/>
</dbReference>
<dbReference type="AlphaFoldDB" id="Q6AK16"/>
<dbReference type="Pfam" id="PF10150">
    <property type="entry name" value="RNase_E_G"/>
    <property type="match status" value="1"/>
</dbReference>
<dbReference type="InterPro" id="IPR003029">
    <property type="entry name" value="S1_domain"/>
</dbReference>
<proteinExistence type="inferred from homology"/>
<name>Q6AK16_DESPS</name>
<dbReference type="Proteomes" id="UP000000602">
    <property type="component" value="Chromosome"/>
</dbReference>
<dbReference type="GO" id="GO:0008033">
    <property type="term" value="P:tRNA processing"/>
    <property type="evidence" value="ECO:0007669"/>
    <property type="project" value="UniProtKB-KW"/>
</dbReference>
<keyword evidence="12" id="KW-0255">Endonuclease</keyword>
<dbReference type="KEGG" id="dps:DP2581"/>
<feature type="domain" description="S1 motif" evidence="16">
    <location>
        <begin position="58"/>
        <end position="150"/>
    </location>
</feature>
<keyword evidence="10" id="KW-0479">Metal-binding</keyword>
<dbReference type="eggNOG" id="COG1530">
    <property type="taxonomic scope" value="Bacteria"/>
</dbReference>
<keyword evidence="14" id="KW-0460">Magnesium</keyword>
<gene>
    <name evidence="17" type="ordered locus">DP2581</name>
</gene>
<protein>
    <recommendedName>
        <fullName evidence="4">Ribonuclease G</fullName>
    </recommendedName>
</protein>
<keyword evidence="18" id="KW-1185">Reference proteome</keyword>
<evidence type="ECO:0000256" key="5">
    <source>
        <dbReference type="ARBA" id="ARBA00022490"/>
    </source>
</evidence>
<keyword evidence="9" id="KW-0540">Nuclease</keyword>
<evidence type="ECO:0000256" key="4">
    <source>
        <dbReference type="ARBA" id="ARBA00017719"/>
    </source>
</evidence>
<evidence type="ECO:0000256" key="14">
    <source>
        <dbReference type="ARBA" id="ARBA00022842"/>
    </source>
</evidence>
<dbReference type="STRING" id="177439.DP2581"/>
<dbReference type="NCBIfam" id="TIGR00757">
    <property type="entry name" value="RNaseEG"/>
    <property type="match status" value="1"/>
</dbReference>
<dbReference type="InterPro" id="IPR012340">
    <property type="entry name" value="NA-bd_OB-fold"/>
</dbReference>
<evidence type="ECO:0000313" key="18">
    <source>
        <dbReference type="Proteomes" id="UP000000602"/>
    </source>
</evidence>
<keyword evidence="8" id="KW-0819">tRNA processing</keyword>
<evidence type="ECO:0000256" key="2">
    <source>
        <dbReference type="ARBA" id="ARBA00004496"/>
    </source>
</evidence>
<keyword evidence="6" id="KW-0698">rRNA processing</keyword>
<dbReference type="SUPFAM" id="SSF50249">
    <property type="entry name" value="Nucleic acid-binding proteins"/>
    <property type="match status" value="1"/>
</dbReference>
<dbReference type="InterPro" id="IPR019307">
    <property type="entry name" value="RNA-bd_AU-1/RNase_E/G"/>
</dbReference>
<keyword evidence="15" id="KW-0694">RNA-binding</keyword>
<dbReference type="GO" id="GO:0019843">
    <property type="term" value="F:rRNA binding"/>
    <property type="evidence" value="ECO:0007669"/>
    <property type="project" value="UniProtKB-KW"/>
</dbReference>
<dbReference type="InterPro" id="IPR048583">
    <property type="entry name" value="RNase_E_G_thioredoxin-like"/>
</dbReference>
<dbReference type="GO" id="GO:0004540">
    <property type="term" value="F:RNA nuclease activity"/>
    <property type="evidence" value="ECO:0007669"/>
    <property type="project" value="InterPro"/>
</dbReference>
<keyword evidence="7" id="KW-0820">tRNA-binding</keyword>
<organism evidence="17 18">
    <name type="scientific">Desulfotalea psychrophila (strain LSv54 / DSM 12343)</name>
    <dbReference type="NCBI Taxonomy" id="177439"/>
    <lineage>
        <taxon>Bacteria</taxon>
        <taxon>Pseudomonadati</taxon>
        <taxon>Thermodesulfobacteriota</taxon>
        <taxon>Desulfobulbia</taxon>
        <taxon>Desulfobulbales</taxon>
        <taxon>Desulfocapsaceae</taxon>
        <taxon>Desulfotalea</taxon>
    </lineage>
</organism>
<dbReference type="GO" id="GO:0016787">
    <property type="term" value="F:hydrolase activity"/>
    <property type="evidence" value="ECO:0007669"/>
    <property type="project" value="UniProtKB-KW"/>
</dbReference>
<accession>Q6AK16</accession>
<dbReference type="GO" id="GO:0000049">
    <property type="term" value="F:tRNA binding"/>
    <property type="evidence" value="ECO:0007669"/>
    <property type="project" value="UniProtKB-KW"/>
</dbReference>
<sequence>MMPYPQQRLHKEYSNSIVWIGMSTDILINSRSYEVRLALVENGNLSEFHMQRPTEKGLMGNIYKGKVVRVLPGMQAAFVDIGLERTGFLYVDDVSFLPENLEVGCPARNASTNPRTQGIRIEDLLSEGQNIIVQVTKDPIGTKGARLTCHITLPCRNLVFIPQTDHIGVSRKIDDETLREELKKQIEEIRPEGVGFIVRTVAEHATREELEADMEFLLILWDEIIVKISHAKSPELIHEDLDITLRSVRDFFTIDVDRLIIDDEKDYKKLLGFVKTFAPQLHNKISLYTDPIPLFDAYNIEVEIAKAIEKKVWLRSGGYIIIESTEALSVIDVNTGRFVGKNNLNDTIFKTNIEAAKEIADQLRLRNIGGIIIIDFIDMESAEHREQLYETFQEAVKKDKSRINILKLSEFGLVQMTRKRSSENLYQLMCESCHYCSGEGMIKSRRTICYDIFRKLSRHTNKNHGTTVTLRVHPRIADILENEEELTLGTVEKDIGRRIIVASSKDLHIEKYEIIWQQ</sequence>
<evidence type="ECO:0000256" key="7">
    <source>
        <dbReference type="ARBA" id="ARBA00022555"/>
    </source>
</evidence>
<evidence type="ECO:0000256" key="3">
    <source>
        <dbReference type="ARBA" id="ARBA00005663"/>
    </source>
</evidence>
<evidence type="ECO:0000256" key="8">
    <source>
        <dbReference type="ARBA" id="ARBA00022694"/>
    </source>
</evidence>
<comment type="similarity">
    <text evidence="3">Belongs to the RNase E/G family. RNase G subfamily.</text>
</comment>
<dbReference type="Pfam" id="PF20833">
    <property type="entry name" value="RNase_E_G_Thio"/>
    <property type="match status" value="1"/>
</dbReference>
<dbReference type="HOGENOM" id="CLU_003468_5_3_7"/>
<evidence type="ECO:0000256" key="6">
    <source>
        <dbReference type="ARBA" id="ARBA00022552"/>
    </source>
</evidence>
<dbReference type="Gene3D" id="2.40.50.140">
    <property type="entry name" value="Nucleic acid-binding proteins"/>
    <property type="match status" value="1"/>
</dbReference>
<comment type="subcellular location">
    <subcellularLocation>
        <location evidence="2">Cytoplasm</location>
    </subcellularLocation>
</comment>
<dbReference type="GO" id="GO:0006364">
    <property type="term" value="P:rRNA processing"/>
    <property type="evidence" value="ECO:0007669"/>
    <property type="project" value="UniProtKB-KW"/>
</dbReference>
<dbReference type="GO" id="GO:0005737">
    <property type="term" value="C:cytoplasm"/>
    <property type="evidence" value="ECO:0007669"/>
    <property type="project" value="UniProtKB-SubCell"/>
</dbReference>
<evidence type="ECO:0000259" key="16">
    <source>
        <dbReference type="SMART" id="SM00316"/>
    </source>
</evidence>
<keyword evidence="13" id="KW-0378">Hydrolase</keyword>
<dbReference type="PANTHER" id="PTHR30001">
    <property type="entry name" value="RIBONUCLEASE"/>
    <property type="match status" value="1"/>
</dbReference>
<dbReference type="InterPro" id="IPR004659">
    <property type="entry name" value="RNase_E/G"/>
</dbReference>
<evidence type="ECO:0000256" key="9">
    <source>
        <dbReference type="ARBA" id="ARBA00022722"/>
    </source>
</evidence>
<keyword evidence="11" id="KW-0699">rRNA-binding</keyword>
<evidence type="ECO:0000256" key="11">
    <source>
        <dbReference type="ARBA" id="ARBA00022730"/>
    </source>
</evidence>
<evidence type="ECO:0000256" key="1">
    <source>
        <dbReference type="ARBA" id="ARBA00001946"/>
    </source>
</evidence>
<dbReference type="Gene3D" id="3.40.1260.20">
    <property type="entry name" value="Ribonuclease E, catalytic domain"/>
    <property type="match status" value="1"/>
</dbReference>
<dbReference type="GO" id="GO:0004519">
    <property type="term" value="F:endonuclease activity"/>
    <property type="evidence" value="ECO:0007669"/>
    <property type="project" value="UniProtKB-KW"/>
</dbReference>
<dbReference type="GO" id="GO:0046872">
    <property type="term" value="F:metal ion binding"/>
    <property type="evidence" value="ECO:0007669"/>
    <property type="project" value="UniProtKB-KW"/>
</dbReference>
<comment type="cofactor">
    <cofactor evidence="1">
        <name>Mg(2+)</name>
        <dbReference type="ChEBI" id="CHEBI:18420"/>
    </cofactor>
</comment>
<evidence type="ECO:0000313" key="17">
    <source>
        <dbReference type="EMBL" id="CAG37310.1"/>
    </source>
</evidence>
<evidence type="ECO:0000256" key="15">
    <source>
        <dbReference type="ARBA" id="ARBA00022884"/>
    </source>
</evidence>
<keyword evidence="5" id="KW-0963">Cytoplasm</keyword>
<evidence type="ECO:0000256" key="13">
    <source>
        <dbReference type="ARBA" id="ARBA00022801"/>
    </source>
</evidence>
<dbReference type="SMART" id="SM00316">
    <property type="entry name" value="S1"/>
    <property type="match status" value="1"/>
</dbReference>
<evidence type="ECO:0000256" key="10">
    <source>
        <dbReference type="ARBA" id="ARBA00022723"/>
    </source>
</evidence>
<reference evidence="18" key="1">
    <citation type="journal article" date="2004" name="Environ. Microbiol.">
        <title>The genome of Desulfotalea psychrophila, a sulfate-reducing bacterium from permanently cold Arctic sediments.</title>
        <authorList>
            <person name="Rabus R."/>
            <person name="Ruepp A."/>
            <person name="Frickey T."/>
            <person name="Rattei T."/>
            <person name="Fartmann B."/>
            <person name="Stark M."/>
            <person name="Bauer M."/>
            <person name="Zibat A."/>
            <person name="Lombardot T."/>
            <person name="Becker I."/>
            <person name="Amann J."/>
            <person name="Gellner K."/>
            <person name="Teeling H."/>
            <person name="Leuschner W.D."/>
            <person name="Gloeckner F.-O."/>
            <person name="Lupas A.N."/>
            <person name="Amann R."/>
            <person name="Klenk H.-P."/>
        </authorList>
    </citation>
    <scope>NUCLEOTIDE SEQUENCE [LARGE SCALE GENOMIC DNA]</scope>
    <source>
        <strain evidence="18">DSM 12343 / LSv54</strain>
    </source>
</reference>
<dbReference type="PANTHER" id="PTHR30001:SF0">
    <property type="entry name" value="RIBONUCLEASE G"/>
    <property type="match status" value="1"/>
</dbReference>